<dbReference type="SUPFAM" id="SSF69322">
    <property type="entry name" value="Tricorn protease domain 2"/>
    <property type="match status" value="1"/>
</dbReference>
<organism evidence="2 3">
    <name type="scientific">Gryllus longicercus</name>
    <dbReference type="NCBI Taxonomy" id="2509291"/>
    <lineage>
        <taxon>Eukaryota</taxon>
        <taxon>Metazoa</taxon>
        <taxon>Ecdysozoa</taxon>
        <taxon>Arthropoda</taxon>
        <taxon>Hexapoda</taxon>
        <taxon>Insecta</taxon>
        <taxon>Pterygota</taxon>
        <taxon>Neoptera</taxon>
        <taxon>Polyneoptera</taxon>
        <taxon>Orthoptera</taxon>
        <taxon>Ensifera</taxon>
        <taxon>Gryllidea</taxon>
        <taxon>Grylloidea</taxon>
        <taxon>Gryllidae</taxon>
        <taxon>Gryllinae</taxon>
        <taxon>Gryllus</taxon>
    </lineage>
</organism>
<name>A0AAN9ZBE0_9ORTH</name>
<evidence type="ECO:0000313" key="3">
    <source>
        <dbReference type="Proteomes" id="UP001378592"/>
    </source>
</evidence>
<dbReference type="PANTHER" id="PTHR16220:SF0">
    <property type="entry name" value="WD REPEAT-CONTAINING PROTEIN WRAP73"/>
    <property type="match status" value="1"/>
</dbReference>
<gene>
    <name evidence="2" type="ORF">R5R35_006595</name>
</gene>
<dbReference type="GO" id="GO:0005815">
    <property type="term" value="C:microtubule organizing center"/>
    <property type="evidence" value="ECO:0007669"/>
    <property type="project" value="TreeGrafter"/>
</dbReference>
<dbReference type="InterPro" id="IPR001680">
    <property type="entry name" value="WD40_rpt"/>
</dbReference>
<proteinExistence type="predicted"/>
<dbReference type="Pfam" id="PF12894">
    <property type="entry name" value="ANAPC4_WD40"/>
    <property type="match status" value="1"/>
</dbReference>
<evidence type="ECO:0000259" key="1">
    <source>
        <dbReference type="Pfam" id="PF12894"/>
    </source>
</evidence>
<evidence type="ECO:0000313" key="2">
    <source>
        <dbReference type="EMBL" id="KAK7869129.1"/>
    </source>
</evidence>
<dbReference type="Gene3D" id="2.130.10.10">
    <property type="entry name" value="YVTN repeat-like/Quinoprotein amine dehydrogenase"/>
    <property type="match status" value="3"/>
</dbReference>
<dbReference type="InterPro" id="IPR052778">
    <property type="entry name" value="Centrosome-WD_assoc"/>
</dbReference>
<sequence>MSFSEVFRVEKDVFKFSLDGKYIAYAFQNNVYVRNVRSSKIVRTFPAVDIVQYIEWSPDSKFILCALYQSGIVQVLSLQFPKWKCKIKECDVGIKQATWSPDSRHILTVANFNVWVCIWSLSDLSVKYIYNLKSVINSVVEFSPDGKLLAAIEQHESSFCVATFSSTSWHLSKRYPCDKIEIIGGLSWAPDSNTICIWDRRVDICRVLIVSLLKNGVCIFERQSMGVKTVSWSPSGQFLALGCYDGKIRLLNHITWSQLNVFEHTARIDSSVCTVYKEILVPSDSSIPEREKNNNDSSCYKSIFKVVAVRPVSITPRAKCPKELTYHCGVWLNNFSTCGHFLVTSCETMPATLWIWNVQAGILHTFLSFDKPIVDVAWDPSSLRLAAVSASTNICLWTPASGASVVQTPESELWNIIVSGIKWHPWGHTLALNSKNIMTLLWFTGVTEFS</sequence>
<dbReference type="EMBL" id="JAZDUA010000079">
    <property type="protein sequence ID" value="KAK7869129.1"/>
    <property type="molecule type" value="Genomic_DNA"/>
</dbReference>
<dbReference type="SMART" id="SM00320">
    <property type="entry name" value="WD40"/>
    <property type="match status" value="4"/>
</dbReference>
<comment type="caution">
    <text evidence="2">The sequence shown here is derived from an EMBL/GenBank/DDBJ whole genome shotgun (WGS) entry which is preliminary data.</text>
</comment>
<protein>
    <recommendedName>
        <fullName evidence="1">Anaphase-promoting complex subunit 4-like WD40 domain-containing protein</fullName>
    </recommendedName>
</protein>
<accession>A0AAN9ZBE0</accession>
<reference evidence="2 3" key="1">
    <citation type="submission" date="2024-03" db="EMBL/GenBank/DDBJ databases">
        <title>The genome assembly and annotation of the cricket Gryllus longicercus Weissman &amp; Gray.</title>
        <authorList>
            <person name="Szrajer S."/>
            <person name="Gray D."/>
            <person name="Ylla G."/>
        </authorList>
    </citation>
    <scope>NUCLEOTIDE SEQUENCE [LARGE SCALE GENOMIC DNA]</scope>
    <source>
        <strain evidence="2">DAG 2021-001</strain>
        <tissue evidence="2">Whole body minus gut</tissue>
    </source>
</reference>
<dbReference type="PANTHER" id="PTHR16220">
    <property type="entry name" value="WD REPEAT PROTEIN 8-RELATED"/>
    <property type="match status" value="1"/>
</dbReference>
<dbReference type="Proteomes" id="UP001378592">
    <property type="component" value="Unassembled WGS sequence"/>
</dbReference>
<feature type="domain" description="Anaphase-promoting complex subunit 4-like WD40" evidence="1">
    <location>
        <begin position="222"/>
        <end position="260"/>
    </location>
</feature>
<keyword evidence="3" id="KW-1185">Reference proteome</keyword>
<dbReference type="InterPro" id="IPR024977">
    <property type="entry name" value="Apc4-like_WD40_dom"/>
</dbReference>
<dbReference type="AlphaFoldDB" id="A0AAN9ZBE0"/>
<dbReference type="GO" id="GO:1990811">
    <property type="term" value="C:MWP complex"/>
    <property type="evidence" value="ECO:0007669"/>
    <property type="project" value="TreeGrafter"/>
</dbReference>
<dbReference type="InterPro" id="IPR015943">
    <property type="entry name" value="WD40/YVTN_repeat-like_dom_sf"/>
</dbReference>